<dbReference type="Proteomes" id="UP000251889">
    <property type="component" value="Unassembled WGS sequence"/>
</dbReference>
<name>A0A364Y075_9BACT</name>
<dbReference type="Pfam" id="PF00072">
    <property type="entry name" value="Response_reg"/>
    <property type="match status" value="1"/>
</dbReference>
<dbReference type="InterPro" id="IPR050595">
    <property type="entry name" value="Bact_response_regulator"/>
</dbReference>
<gene>
    <name evidence="4" type="ORF">DQQ10_15680</name>
</gene>
<organism evidence="4 5">
    <name type="scientific">Pseudochryseolinea flava</name>
    <dbReference type="NCBI Taxonomy" id="2059302"/>
    <lineage>
        <taxon>Bacteria</taxon>
        <taxon>Pseudomonadati</taxon>
        <taxon>Bacteroidota</taxon>
        <taxon>Cytophagia</taxon>
        <taxon>Cytophagales</taxon>
        <taxon>Fulvivirgaceae</taxon>
        <taxon>Pseudochryseolinea</taxon>
    </lineage>
</organism>
<protein>
    <recommendedName>
        <fullName evidence="3">Response regulatory domain-containing protein</fullName>
    </recommendedName>
</protein>
<keyword evidence="1" id="KW-0597">Phosphoprotein</keyword>
<keyword evidence="5" id="KW-1185">Reference proteome</keyword>
<dbReference type="RefSeq" id="WP_112747836.1">
    <property type="nucleotide sequence ID" value="NZ_QMFY01000008.1"/>
</dbReference>
<comment type="caution">
    <text evidence="4">The sequence shown here is derived from an EMBL/GenBank/DDBJ whole genome shotgun (WGS) entry which is preliminary data.</text>
</comment>
<dbReference type="PANTHER" id="PTHR44591">
    <property type="entry name" value="STRESS RESPONSE REGULATOR PROTEIN 1"/>
    <property type="match status" value="1"/>
</dbReference>
<dbReference type="PANTHER" id="PTHR44591:SF3">
    <property type="entry name" value="RESPONSE REGULATORY DOMAIN-CONTAINING PROTEIN"/>
    <property type="match status" value="1"/>
</dbReference>
<dbReference type="SUPFAM" id="SSF52172">
    <property type="entry name" value="CheY-like"/>
    <property type="match status" value="1"/>
</dbReference>
<comment type="caution">
    <text evidence="2">Lacks conserved residue(s) required for the propagation of feature annotation.</text>
</comment>
<evidence type="ECO:0000259" key="3">
    <source>
        <dbReference type="PROSITE" id="PS50110"/>
    </source>
</evidence>
<proteinExistence type="predicted"/>
<evidence type="ECO:0000313" key="5">
    <source>
        <dbReference type="Proteomes" id="UP000251889"/>
    </source>
</evidence>
<dbReference type="InterPro" id="IPR001789">
    <property type="entry name" value="Sig_transdc_resp-reg_receiver"/>
</dbReference>
<accession>A0A364Y075</accession>
<feature type="domain" description="Response regulatory" evidence="3">
    <location>
        <begin position="2"/>
        <end position="117"/>
    </location>
</feature>
<dbReference type="OrthoDB" id="981466at2"/>
<sequence>MRILVVEDQQVDRLIIKKQLSPAFDVTTLSSAIEAKVFARNNTFDVALLNVFLQEDMDGLELLKDLEVISAQSFLALAISAHVDDSRCQRLLNSGFKALLPKPFEREEFERLVAVFLAA</sequence>
<dbReference type="EMBL" id="QMFY01000008">
    <property type="protein sequence ID" value="RAV99997.1"/>
    <property type="molecule type" value="Genomic_DNA"/>
</dbReference>
<evidence type="ECO:0000313" key="4">
    <source>
        <dbReference type="EMBL" id="RAV99997.1"/>
    </source>
</evidence>
<reference evidence="4 5" key="1">
    <citation type="submission" date="2018-06" db="EMBL/GenBank/DDBJ databases">
        <title>Chryseolinea flavus sp. nov., a member of the phylum Bacteroidetes isolated from soil.</title>
        <authorList>
            <person name="Li Y."/>
            <person name="Wang J."/>
        </authorList>
    </citation>
    <scope>NUCLEOTIDE SEQUENCE [LARGE SCALE GENOMIC DNA]</scope>
    <source>
        <strain evidence="4 5">SDU1-6</strain>
    </source>
</reference>
<dbReference type="PROSITE" id="PS50110">
    <property type="entry name" value="RESPONSE_REGULATORY"/>
    <property type="match status" value="1"/>
</dbReference>
<dbReference type="SMART" id="SM00448">
    <property type="entry name" value="REC"/>
    <property type="match status" value="1"/>
</dbReference>
<dbReference type="Gene3D" id="3.40.50.2300">
    <property type="match status" value="1"/>
</dbReference>
<dbReference type="AlphaFoldDB" id="A0A364Y075"/>
<dbReference type="InterPro" id="IPR011006">
    <property type="entry name" value="CheY-like_superfamily"/>
</dbReference>
<dbReference type="GO" id="GO:0000160">
    <property type="term" value="P:phosphorelay signal transduction system"/>
    <property type="evidence" value="ECO:0007669"/>
    <property type="project" value="InterPro"/>
</dbReference>
<evidence type="ECO:0000256" key="2">
    <source>
        <dbReference type="PROSITE-ProRule" id="PRU00169"/>
    </source>
</evidence>
<evidence type="ECO:0000256" key="1">
    <source>
        <dbReference type="ARBA" id="ARBA00022553"/>
    </source>
</evidence>